<feature type="binding site" evidence="10">
    <location>
        <begin position="480"/>
        <end position="487"/>
    </location>
    <ligand>
        <name>ATP</name>
        <dbReference type="ChEBI" id="CHEBI:30616"/>
    </ligand>
</feature>
<dbReference type="PROSITE" id="PS51787">
    <property type="entry name" value="LON_N"/>
    <property type="match status" value="1"/>
</dbReference>
<dbReference type="FunFam" id="1.20.5.5270:FF:000001">
    <property type="entry name" value="Lon protease homolog, mitochondrial"/>
    <property type="match status" value="1"/>
</dbReference>
<dbReference type="GO" id="GO:0003697">
    <property type="term" value="F:single-stranded DNA binding"/>
    <property type="evidence" value="ECO:0007669"/>
    <property type="project" value="TreeGrafter"/>
</dbReference>
<dbReference type="Gene3D" id="1.10.8.60">
    <property type="match status" value="1"/>
</dbReference>
<dbReference type="SUPFAM" id="SSF54211">
    <property type="entry name" value="Ribosomal protein S5 domain 2-like"/>
    <property type="match status" value="1"/>
</dbReference>
<dbReference type="InterPro" id="IPR003111">
    <property type="entry name" value="Lon_prtase_N"/>
</dbReference>
<reference evidence="17 18" key="1">
    <citation type="submission" date="2022-07" db="EMBL/GenBank/DDBJ databases">
        <title>Genome-wide signatures of adaptation to extreme environments.</title>
        <authorList>
            <person name="Cho C.H."/>
            <person name="Yoon H.S."/>
        </authorList>
    </citation>
    <scope>NUCLEOTIDE SEQUENCE [LARGE SCALE GENOMIC DNA]</scope>
    <source>
        <strain evidence="17 18">DBV 063 E5</strain>
    </source>
</reference>
<dbReference type="SUPFAM" id="SSF88697">
    <property type="entry name" value="PUA domain-like"/>
    <property type="match status" value="1"/>
</dbReference>
<dbReference type="PIRSF" id="PIRSF001174">
    <property type="entry name" value="Lon_proteas"/>
    <property type="match status" value="1"/>
</dbReference>
<evidence type="ECO:0000256" key="2">
    <source>
        <dbReference type="ARBA" id="ARBA00022670"/>
    </source>
</evidence>
<dbReference type="Pfam" id="PF22667">
    <property type="entry name" value="Lon_lid"/>
    <property type="match status" value="1"/>
</dbReference>
<feature type="compositionally biased region" description="Polar residues" evidence="14">
    <location>
        <begin position="58"/>
        <end position="69"/>
    </location>
</feature>
<dbReference type="GO" id="GO:0007005">
    <property type="term" value="P:mitochondrion organization"/>
    <property type="evidence" value="ECO:0007669"/>
    <property type="project" value="TreeGrafter"/>
</dbReference>
<dbReference type="Gene3D" id="1.20.5.5270">
    <property type="match status" value="1"/>
</dbReference>
<evidence type="ECO:0000256" key="3">
    <source>
        <dbReference type="ARBA" id="ARBA00022741"/>
    </source>
</evidence>
<dbReference type="InterPro" id="IPR054594">
    <property type="entry name" value="Lon_lid"/>
</dbReference>
<dbReference type="SMART" id="SM00382">
    <property type="entry name" value="AAA"/>
    <property type="match status" value="1"/>
</dbReference>
<evidence type="ECO:0000259" key="16">
    <source>
        <dbReference type="PROSITE" id="PS51787"/>
    </source>
</evidence>
<dbReference type="InterPro" id="IPR003593">
    <property type="entry name" value="AAA+_ATPase"/>
</dbReference>
<dbReference type="GO" id="GO:0004176">
    <property type="term" value="F:ATP-dependent peptidase activity"/>
    <property type="evidence" value="ECO:0007669"/>
    <property type="project" value="UniProtKB-UniRule"/>
</dbReference>
<feature type="active site" evidence="9 11">
    <location>
        <position position="810"/>
    </location>
</feature>
<keyword evidence="6 8" id="KW-0067">ATP-binding</keyword>
<dbReference type="FunFam" id="3.40.50.300:FF:000021">
    <property type="entry name" value="Lon protease homolog"/>
    <property type="match status" value="1"/>
</dbReference>
<dbReference type="Gene3D" id="3.30.230.10">
    <property type="match status" value="1"/>
</dbReference>
<evidence type="ECO:0000256" key="6">
    <source>
        <dbReference type="ARBA" id="ARBA00022840"/>
    </source>
</evidence>
<keyword evidence="3 8" id="KW-0547">Nucleotide-binding</keyword>
<dbReference type="PROSITE" id="PS01046">
    <property type="entry name" value="LON_SER"/>
    <property type="match status" value="1"/>
</dbReference>
<dbReference type="Pfam" id="PF00004">
    <property type="entry name" value="AAA"/>
    <property type="match status" value="1"/>
</dbReference>
<dbReference type="EC" id="3.4.21.-" evidence="8 13"/>
<name>A0AAV9IX79_CYACA</name>
<feature type="region of interest" description="Disordered" evidence="14">
    <location>
        <begin position="58"/>
        <end position="98"/>
    </location>
</feature>
<organism evidence="17 18">
    <name type="scientific">Cyanidium caldarium</name>
    <name type="common">Red alga</name>
    <dbReference type="NCBI Taxonomy" id="2771"/>
    <lineage>
        <taxon>Eukaryota</taxon>
        <taxon>Rhodophyta</taxon>
        <taxon>Bangiophyceae</taxon>
        <taxon>Cyanidiales</taxon>
        <taxon>Cyanidiaceae</taxon>
        <taxon>Cyanidium</taxon>
    </lineage>
</organism>
<dbReference type="InterPro" id="IPR027065">
    <property type="entry name" value="Lon_Prtase"/>
</dbReference>
<comment type="catalytic activity">
    <reaction evidence="7">
        <text>Hydrolysis of proteins in presence of ATP.</text>
        <dbReference type="EC" id="3.4.21.53"/>
    </reaction>
</comment>
<dbReference type="Gene3D" id="3.40.50.300">
    <property type="entry name" value="P-loop containing nucleotide triphosphate hydrolases"/>
    <property type="match status" value="1"/>
</dbReference>
<feature type="region of interest" description="Disordered" evidence="14">
    <location>
        <begin position="160"/>
        <end position="182"/>
    </location>
</feature>
<comment type="similarity">
    <text evidence="8 11 12">Belongs to the peptidase S16 family.</text>
</comment>
<dbReference type="InterPro" id="IPR008268">
    <property type="entry name" value="Peptidase_S16_AS"/>
</dbReference>
<dbReference type="InterPro" id="IPR004815">
    <property type="entry name" value="Lon_bac/euk-typ"/>
</dbReference>
<dbReference type="GO" id="GO:0005759">
    <property type="term" value="C:mitochondrial matrix"/>
    <property type="evidence" value="ECO:0007669"/>
    <property type="project" value="UniProtKB-SubCell"/>
</dbReference>
<dbReference type="AlphaFoldDB" id="A0AAV9IX79"/>
<dbReference type="GO" id="GO:0004252">
    <property type="term" value="F:serine-type endopeptidase activity"/>
    <property type="evidence" value="ECO:0007669"/>
    <property type="project" value="UniProtKB-UniRule"/>
</dbReference>
<dbReference type="Pfam" id="PF05362">
    <property type="entry name" value="Lon_C"/>
    <property type="match status" value="1"/>
</dbReference>
<dbReference type="NCBIfam" id="TIGR00763">
    <property type="entry name" value="lon"/>
    <property type="match status" value="1"/>
</dbReference>
<dbReference type="Gene3D" id="2.30.130.40">
    <property type="entry name" value="LON domain-like"/>
    <property type="match status" value="1"/>
</dbReference>
<dbReference type="InterPro" id="IPR020568">
    <property type="entry name" value="Ribosomal_Su5_D2-typ_SF"/>
</dbReference>
<dbReference type="CDD" id="cd19500">
    <property type="entry name" value="RecA-like_Lon"/>
    <property type="match status" value="1"/>
</dbReference>
<dbReference type="InterPro" id="IPR003959">
    <property type="entry name" value="ATPase_AAA_core"/>
</dbReference>
<evidence type="ECO:0000256" key="10">
    <source>
        <dbReference type="PIRSR" id="PIRSR001174-2"/>
    </source>
</evidence>
<dbReference type="PROSITE" id="PS51786">
    <property type="entry name" value="LON_PROTEOLYTIC"/>
    <property type="match status" value="1"/>
</dbReference>
<keyword evidence="4 8" id="KW-0378">Hydrolase</keyword>
<dbReference type="SUPFAM" id="SSF52540">
    <property type="entry name" value="P-loop containing nucleoside triphosphate hydrolases"/>
    <property type="match status" value="1"/>
</dbReference>
<evidence type="ECO:0000256" key="14">
    <source>
        <dbReference type="SAM" id="MobiDB-lite"/>
    </source>
</evidence>
<keyword evidence="2 8" id="KW-0645">Protease</keyword>
<dbReference type="FunFam" id="3.30.230.10:FF:000015">
    <property type="entry name" value="Lon protease homolog, mitochondrial"/>
    <property type="match status" value="1"/>
</dbReference>
<feature type="domain" description="Lon proteolytic" evidence="15">
    <location>
        <begin position="716"/>
        <end position="904"/>
    </location>
</feature>
<dbReference type="InterPro" id="IPR046336">
    <property type="entry name" value="Lon_prtase_N_sf"/>
</dbReference>
<feature type="active site" evidence="9 11">
    <location>
        <position position="853"/>
    </location>
</feature>
<dbReference type="GO" id="GO:0051131">
    <property type="term" value="P:chaperone-mediated protein complex assembly"/>
    <property type="evidence" value="ECO:0007669"/>
    <property type="project" value="TreeGrafter"/>
</dbReference>
<evidence type="ECO:0000256" key="8">
    <source>
        <dbReference type="PIRNR" id="PIRNR001174"/>
    </source>
</evidence>
<dbReference type="GO" id="GO:0005524">
    <property type="term" value="F:ATP binding"/>
    <property type="evidence" value="ECO:0007669"/>
    <property type="project" value="UniProtKB-KW"/>
</dbReference>
<dbReference type="PRINTS" id="PR00830">
    <property type="entry name" value="ENDOLAPTASE"/>
</dbReference>
<dbReference type="Proteomes" id="UP001301350">
    <property type="component" value="Unassembled WGS sequence"/>
</dbReference>
<dbReference type="PANTHER" id="PTHR43718">
    <property type="entry name" value="LON PROTEASE"/>
    <property type="match status" value="1"/>
</dbReference>
<gene>
    <name evidence="17" type="ORF">CDCA_CDCA10G2933</name>
</gene>
<dbReference type="SMART" id="SM00464">
    <property type="entry name" value="LON"/>
    <property type="match status" value="1"/>
</dbReference>
<dbReference type="Pfam" id="PF02190">
    <property type="entry name" value="LON_substr_bdg"/>
    <property type="match status" value="1"/>
</dbReference>
<evidence type="ECO:0000256" key="13">
    <source>
        <dbReference type="RuleBase" id="RU000592"/>
    </source>
</evidence>
<evidence type="ECO:0000256" key="7">
    <source>
        <dbReference type="ARBA" id="ARBA00050665"/>
    </source>
</evidence>
<evidence type="ECO:0000256" key="4">
    <source>
        <dbReference type="ARBA" id="ARBA00022801"/>
    </source>
</evidence>
<evidence type="ECO:0000256" key="5">
    <source>
        <dbReference type="ARBA" id="ARBA00022825"/>
    </source>
</evidence>
<sequence length="941" mass="102884">MSWTRGVLWGCRHWAPLVREWRAGGSVHEGLAGVNWAEWATGSGRPTLRLRWPWGRDNASSSRRGLSTTASDGRSASESRSSPPASSSADSSPPPVVQRVPFRRMDLPCVPLYRRPLFPGIVAPILVQDAAACEAFLSLKDGGNRYAGLFLHRQAGQVRRQLGEADEASTPPPPPDSVGAGAPDPELLYKVGVIGELLRVVPRPKGLELTFMCHHRIRSLGAVRKEALLFLNTEPIVEERVEPTTSIRAYSLAVVETLRELLSAGSLYKEQLELLLESVDVNNPYHLADLGACLSSTAEPAVLQEVLEEPILEERLSKTLALLKSELETIRVQRKINKQIEENVSNAQRKFFLNEQLKYIKKELGLERDEKESVRAKFRQRLEGRTVPPHAAAVIDEELQKLGALDPASSEYNVTRNYLDWLTALPWGVYSVDHLDPDRVRAVLDDDHYGLEDVKRRVQEFVAVGQLRGTVVGKILLLSGPPGVGKTTIGRSIARAIGRKLYRFSVGGMSDVAEIKGHRRTYVGAMPGKFIQALKASQTQNPLILIDEIDKLGRGWQGDPASALLEALDPEQNSGFLDHYLDVPVDLSKALFICTANVTDTIPAPLYDRMENISLPGYITEEKVAIARRHLVPQARKDAGLTAKQFVVRDSALKTLAKDYCREAGVRSLQKHIDKLSRRSALQIVKHESEQLVVGSESLPTLLGKPQYGNELVFKKLPRGVARGLAWTPLGGAVLYVESIEVGSGGGLGTDSARLHTTGQIGDVMRESSEIALSFARRFLTEREPANRFFERGYVHMHVPEGATPKDGPSAGCTMVTSLLSLASNRTVASDLAMTGEITLTGRVLPVGGIREKVVAAKRAGLKWVLLPAMNARDWDELPGYVRDGLRVAFADTYDDVYRMAFEGGAEKVSVREGETAAAAAAAATAAATAARPLGESFTAP</sequence>
<keyword evidence="18" id="KW-1185">Reference proteome</keyword>
<dbReference type="GO" id="GO:0016887">
    <property type="term" value="F:ATP hydrolysis activity"/>
    <property type="evidence" value="ECO:0007669"/>
    <property type="project" value="InterPro"/>
</dbReference>
<comment type="caution">
    <text evidence="17">The sequence shown here is derived from an EMBL/GenBank/DDBJ whole genome shotgun (WGS) entry which is preliminary data.</text>
</comment>
<evidence type="ECO:0000259" key="15">
    <source>
        <dbReference type="PROSITE" id="PS51786"/>
    </source>
</evidence>
<dbReference type="EMBL" id="JANCYW010000010">
    <property type="protein sequence ID" value="KAK4536908.1"/>
    <property type="molecule type" value="Genomic_DNA"/>
</dbReference>
<accession>A0AAV9IX79</accession>
<evidence type="ECO:0000256" key="11">
    <source>
        <dbReference type="PROSITE-ProRule" id="PRU01122"/>
    </source>
</evidence>
<dbReference type="PANTHER" id="PTHR43718:SF2">
    <property type="entry name" value="LON PROTEASE HOMOLOG, MITOCHONDRIAL"/>
    <property type="match status" value="1"/>
</dbReference>
<evidence type="ECO:0000313" key="17">
    <source>
        <dbReference type="EMBL" id="KAK4536908.1"/>
    </source>
</evidence>
<keyword evidence="5 8" id="KW-0720">Serine protease</keyword>
<dbReference type="InterPro" id="IPR014721">
    <property type="entry name" value="Ribsml_uS5_D2-typ_fold_subgr"/>
</dbReference>
<proteinExistence type="inferred from homology"/>
<evidence type="ECO:0000256" key="1">
    <source>
        <dbReference type="ARBA" id="ARBA00004305"/>
    </source>
</evidence>
<dbReference type="Gene3D" id="1.20.58.1480">
    <property type="match status" value="1"/>
</dbReference>
<evidence type="ECO:0000256" key="12">
    <source>
        <dbReference type="RuleBase" id="RU000591"/>
    </source>
</evidence>
<evidence type="ECO:0000256" key="9">
    <source>
        <dbReference type="PIRSR" id="PIRSR001174-1"/>
    </source>
</evidence>
<dbReference type="InterPro" id="IPR015947">
    <property type="entry name" value="PUA-like_sf"/>
</dbReference>
<dbReference type="InterPro" id="IPR008269">
    <property type="entry name" value="Lon_proteolytic"/>
</dbReference>
<evidence type="ECO:0000313" key="18">
    <source>
        <dbReference type="Proteomes" id="UP001301350"/>
    </source>
</evidence>
<dbReference type="InterPro" id="IPR027417">
    <property type="entry name" value="P-loop_NTPase"/>
</dbReference>
<feature type="compositionally biased region" description="Low complexity" evidence="14">
    <location>
        <begin position="70"/>
        <end position="91"/>
    </location>
</feature>
<feature type="domain" description="Lon N-terminal" evidence="16">
    <location>
        <begin position="107"/>
        <end position="327"/>
    </location>
</feature>
<comment type="subcellular location">
    <subcellularLocation>
        <location evidence="1">Mitochondrion matrix</location>
    </subcellularLocation>
</comment>
<protein>
    <recommendedName>
        <fullName evidence="8 13">Lon protease homolog</fullName>
        <ecNumber evidence="8 13">3.4.21.-</ecNumber>
    </recommendedName>
</protein>
<dbReference type="GO" id="GO:0006515">
    <property type="term" value="P:protein quality control for misfolded or incompletely synthesized proteins"/>
    <property type="evidence" value="ECO:0007669"/>
    <property type="project" value="TreeGrafter"/>
</dbReference>